<protein>
    <recommendedName>
        <fullName evidence="2">Hydrogenase expression/formation protein</fullName>
    </recommendedName>
</protein>
<gene>
    <name evidence="3" type="ORF">K2U94_03350</name>
</gene>
<proteinExistence type="inferred from homology"/>
<evidence type="ECO:0000256" key="2">
    <source>
        <dbReference type="PIRNR" id="PIRNR038934"/>
    </source>
</evidence>
<reference evidence="3" key="1">
    <citation type="journal article" date="2022" name="ISME J.">
        <title>Identification of active gaseous-alkane degraders at natural gas seeps.</title>
        <authorList>
            <person name="Farhan Ul Haque M."/>
            <person name="Hernandez M."/>
            <person name="Crombie A.T."/>
            <person name="Murrell J.C."/>
        </authorList>
    </citation>
    <scope>NUCLEOTIDE SEQUENCE</scope>
    <source>
        <strain evidence="3">PC2</strain>
    </source>
</reference>
<comment type="similarity">
    <text evidence="1 2">Belongs to the HupG/HyaE family.</text>
</comment>
<dbReference type="Pfam" id="PF07449">
    <property type="entry name" value="HyaE"/>
    <property type="match status" value="1"/>
</dbReference>
<dbReference type="SUPFAM" id="SSF52833">
    <property type="entry name" value="Thioredoxin-like"/>
    <property type="match status" value="1"/>
</dbReference>
<organism evidence="3 4">
    <name type="scientific">Candidatus Rhodoblastus alkanivorans</name>
    <dbReference type="NCBI Taxonomy" id="2954117"/>
    <lineage>
        <taxon>Bacteria</taxon>
        <taxon>Pseudomonadati</taxon>
        <taxon>Pseudomonadota</taxon>
        <taxon>Alphaproteobacteria</taxon>
        <taxon>Hyphomicrobiales</taxon>
        <taxon>Rhodoblastaceae</taxon>
        <taxon>Rhodoblastus</taxon>
    </lineage>
</organism>
<name>A0ABS9Z2G9_9HYPH</name>
<dbReference type="PIRSF" id="PIRSF038934">
    <property type="entry name" value="HyaE_HupG"/>
    <property type="match status" value="1"/>
</dbReference>
<dbReference type="InterPro" id="IPR010893">
    <property type="entry name" value="NiFe-hyd_mat_HyaE"/>
</dbReference>
<evidence type="ECO:0000313" key="4">
    <source>
        <dbReference type="Proteomes" id="UP001139104"/>
    </source>
</evidence>
<dbReference type="EMBL" id="JAIVFP010000001">
    <property type="protein sequence ID" value="MCI4681807.1"/>
    <property type="molecule type" value="Genomic_DNA"/>
</dbReference>
<keyword evidence="4" id="KW-1185">Reference proteome</keyword>
<sequence>MDHPVLNALVARAGLLLVDESNIDAFLAPAAGECSNALLFFSGAAAPRPESSDVATILPEILRAFEGRLRGAIVAPEAEASLKTRFQVFVAPSLCVTRGAAPVAVLPKILDWADYLERIEAALDPQAPVLTAAAGPKTVFTFSQGADR</sequence>
<comment type="caution">
    <text evidence="3">The sequence shown here is derived from an EMBL/GenBank/DDBJ whole genome shotgun (WGS) entry which is preliminary data.</text>
</comment>
<dbReference type="InterPro" id="IPR036249">
    <property type="entry name" value="Thioredoxin-like_sf"/>
</dbReference>
<dbReference type="RefSeq" id="WP_243065851.1">
    <property type="nucleotide sequence ID" value="NZ_JAIVFK010000003.1"/>
</dbReference>
<accession>A0ABS9Z2G9</accession>
<evidence type="ECO:0000313" key="3">
    <source>
        <dbReference type="EMBL" id="MCI4681807.1"/>
    </source>
</evidence>
<dbReference type="Gene3D" id="3.40.30.10">
    <property type="entry name" value="Glutaredoxin"/>
    <property type="match status" value="1"/>
</dbReference>
<evidence type="ECO:0000256" key="1">
    <source>
        <dbReference type="ARBA" id="ARBA00009004"/>
    </source>
</evidence>
<dbReference type="Proteomes" id="UP001139104">
    <property type="component" value="Unassembled WGS sequence"/>
</dbReference>